<dbReference type="InterPro" id="IPR036179">
    <property type="entry name" value="Ig-like_dom_sf"/>
</dbReference>
<dbReference type="Proteomes" id="UP000261480">
    <property type="component" value="Unplaced"/>
</dbReference>
<dbReference type="InterPro" id="IPR050504">
    <property type="entry name" value="IgSF_BTN/MOG"/>
</dbReference>
<reference evidence="6" key="2">
    <citation type="submission" date="2025-09" db="UniProtKB">
        <authorList>
            <consortium name="Ensembl"/>
        </authorList>
    </citation>
    <scope>IDENTIFICATION</scope>
</reference>
<proteinExistence type="predicted"/>
<evidence type="ECO:0000313" key="6">
    <source>
        <dbReference type="Ensembl" id="ENSPMEP00000030186.1"/>
    </source>
</evidence>
<dbReference type="InterPro" id="IPR007110">
    <property type="entry name" value="Ig-like_dom"/>
</dbReference>
<dbReference type="Gene3D" id="2.60.40.10">
    <property type="entry name" value="Immunoglobulins"/>
    <property type="match status" value="1"/>
</dbReference>
<keyword evidence="7" id="KW-1185">Reference proteome</keyword>
<keyword evidence="2" id="KW-0472">Membrane</keyword>
<keyword evidence="4" id="KW-0732">Signal</keyword>
<dbReference type="SUPFAM" id="SSF48726">
    <property type="entry name" value="Immunoglobulin"/>
    <property type="match status" value="1"/>
</dbReference>
<dbReference type="PANTHER" id="PTHR24100">
    <property type="entry name" value="BUTYROPHILIN"/>
    <property type="match status" value="1"/>
</dbReference>
<dbReference type="InterPro" id="IPR013106">
    <property type="entry name" value="Ig_V-set"/>
</dbReference>
<accession>A0A3B3YRV7</accession>
<evidence type="ECO:0000259" key="5">
    <source>
        <dbReference type="PROSITE" id="PS50835"/>
    </source>
</evidence>
<feature type="chain" id="PRO_5017279199" description="Ig-like domain-containing protein" evidence="4">
    <location>
        <begin position="31"/>
        <end position="192"/>
    </location>
</feature>
<dbReference type="AlphaFoldDB" id="A0A3B3YRV7"/>
<dbReference type="STRING" id="48701.ENSPMEP00000030186"/>
<dbReference type="SMART" id="SM00409">
    <property type="entry name" value="IG"/>
    <property type="match status" value="1"/>
</dbReference>
<dbReference type="GO" id="GO:0009897">
    <property type="term" value="C:external side of plasma membrane"/>
    <property type="evidence" value="ECO:0007669"/>
    <property type="project" value="TreeGrafter"/>
</dbReference>
<dbReference type="GO" id="GO:0005102">
    <property type="term" value="F:signaling receptor binding"/>
    <property type="evidence" value="ECO:0007669"/>
    <property type="project" value="TreeGrafter"/>
</dbReference>
<keyword evidence="3" id="KW-0393">Immunoglobulin domain</keyword>
<sequence length="192" mass="22366">YRSSTNKCLRSLFCFLSKLIFNIWLFNVKAKPGDTVTLKCSEPDNKPVLAVEWSRGDLAEEYVLLFRDKQIDPTLQHPSYRNRVDLEDRQMTNGNIDLILKNVTADDKGRYECRVFHRRNRRERAVLDGDPVSVINLDVHPPGEGVWVRTSRRFLERSVQCCITLSTTKPSFEFSSENKNELIHVQFNNYVV</sequence>
<evidence type="ECO:0000256" key="1">
    <source>
        <dbReference type="ARBA" id="ARBA00004370"/>
    </source>
</evidence>
<evidence type="ECO:0000256" key="4">
    <source>
        <dbReference type="SAM" id="SignalP"/>
    </source>
</evidence>
<organism evidence="6 7">
    <name type="scientific">Poecilia mexicana</name>
    <dbReference type="NCBI Taxonomy" id="48701"/>
    <lineage>
        <taxon>Eukaryota</taxon>
        <taxon>Metazoa</taxon>
        <taxon>Chordata</taxon>
        <taxon>Craniata</taxon>
        <taxon>Vertebrata</taxon>
        <taxon>Euteleostomi</taxon>
        <taxon>Actinopterygii</taxon>
        <taxon>Neopterygii</taxon>
        <taxon>Teleostei</taxon>
        <taxon>Neoteleostei</taxon>
        <taxon>Acanthomorphata</taxon>
        <taxon>Ovalentaria</taxon>
        <taxon>Atherinomorphae</taxon>
        <taxon>Cyprinodontiformes</taxon>
        <taxon>Poeciliidae</taxon>
        <taxon>Poeciliinae</taxon>
        <taxon>Poecilia</taxon>
    </lineage>
</organism>
<dbReference type="GO" id="GO:0050852">
    <property type="term" value="P:T cell receptor signaling pathway"/>
    <property type="evidence" value="ECO:0007669"/>
    <property type="project" value="TreeGrafter"/>
</dbReference>
<feature type="domain" description="Ig-like" evidence="5">
    <location>
        <begin position="17"/>
        <end position="133"/>
    </location>
</feature>
<comment type="subcellular location">
    <subcellularLocation>
        <location evidence="1">Membrane</location>
    </subcellularLocation>
</comment>
<dbReference type="Pfam" id="PF07686">
    <property type="entry name" value="V-set"/>
    <property type="match status" value="1"/>
</dbReference>
<reference evidence="6" key="1">
    <citation type="submission" date="2025-08" db="UniProtKB">
        <authorList>
            <consortium name="Ensembl"/>
        </authorList>
    </citation>
    <scope>IDENTIFICATION</scope>
</reference>
<dbReference type="Ensembl" id="ENSPMET00000032454.1">
    <property type="protein sequence ID" value="ENSPMEP00000030186.1"/>
    <property type="gene ID" value="ENSPMEG00000016433.1"/>
</dbReference>
<dbReference type="GO" id="GO:0001817">
    <property type="term" value="P:regulation of cytokine production"/>
    <property type="evidence" value="ECO:0007669"/>
    <property type="project" value="TreeGrafter"/>
</dbReference>
<evidence type="ECO:0000313" key="7">
    <source>
        <dbReference type="Proteomes" id="UP000261480"/>
    </source>
</evidence>
<evidence type="ECO:0000256" key="2">
    <source>
        <dbReference type="ARBA" id="ARBA00023136"/>
    </source>
</evidence>
<dbReference type="PANTHER" id="PTHR24100:SF151">
    <property type="entry name" value="ICOS LIGAND"/>
    <property type="match status" value="1"/>
</dbReference>
<dbReference type="InterPro" id="IPR013783">
    <property type="entry name" value="Ig-like_fold"/>
</dbReference>
<name>A0A3B3YRV7_9TELE</name>
<feature type="signal peptide" evidence="4">
    <location>
        <begin position="1"/>
        <end position="30"/>
    </location>
</feature>
<protein>
    <recommendedName>
        <fullName evidence="5">Ig-like domain-containing protein</fullName>
    </recommendedName>
</protein>
<dbReference type="InterPro" id="IPR003599">
    <property type="entry name" value="Ig_sub"/>
</dbReference>
<evidence type="ECO:0000256" key="3">
    <source>
        <dbReference type="ARBA" id="ARBA00023319"/>
    </source>
</evidence>
<dbReference type="PROSITE" id="PS50835">
    <property type="entry name" value="IG_LIKE"/>
    <property type="match status" value="1"/>
</dbReference>